<reference evidence="5 6" key="1">
    <citation type="submission" date="2017-04" db="EMBL/GenBank/DDBJ databases">
        <authorList>
            <person name="Afonso C.L."/>
            <person name="Miller P.J."/>
            <person name="Scott M.A."/>
            <person name="Spackman E."/>
            <person name="Goraichik I."/>
            <person name="Dimitrov K.M."/>
            <person name="Suarez D.L."/>
            <person name="Swayne D.E."/>
        </authorList>
    </citation>
    <scope>NUCLEOTIDE SEQUENCE [LARGE SCALE GENOMIC DNA]</scope>
    <source>
        <strain evidence="5 6">DSM 12816</strain>
    </source>
</reference>
<protein>
    <submittedName>
        <fullName evidence="5">Predicted transcriptional regulator</fullName>
    </submittedName>
</protein>
<evidence type="ECO:0000313" key="6">
    <source>
        <dbReference type="Proteomes" id="UP000192790"/>
    </source>
</evidence>
<keyword evidence="3" id="KW-0238">DNA-binding</keyword>
<dbReference type="GO" id="GO:0045892">
    <property type="term" value="P:negative regulation of DNA-templated transcription"/>
    <property type="evidence" value="ECO:0007669"/>
    <property type="project" value="InterPro"/>
</dbReference>
<sequence length="122" mass="13947">MKDTKLAQSEAKFAELVWRNEPIGSGELVKLCEKEFNWKKSTTYTVLKNLCEKGIFRNQDATVTSLVKKDELYGGESRRFVEDTFGGSLPRFLTAFIGSGKLSQRQAEELKKLIDEHREETP</sequence>
<proteinExistence type="inferred from homology"/>
<evidence type="ECO:0000313" key="5">
    <source>
        <dbReference type="EMBL" id="SMC46468.1"/>
    </source>
</evidence>
<dbReference type="InterPro" id="IPR036388">
    <property type="entry name" value="WH-like_DNA-bd_sf"/>
</dbReference>
<dbReference type="Gene3D" id="1.10.10.10">
    <property type="entry name" value="Winged helix-like DNA-binding domain superfamily/Winged helix DNA-binding domain"/>
    <property type="match status" value="1"/>
</dbReference>
<comment type="similarity">
    <text evidence="1">Belongs to the BlaI transcriptional regulatory family.</text>
</comment>
<gene>
    <name evidence="5" type="ORF">SAMN02745168_0980</name>
</gene>
<dbReference type="GO" id="GO:0003677">
    <property type="term" value="F:DNA binding"/>
    <property type="evidence" value="ECO:0007669"/>
    <property type="project" value="UniProtKB-KW"/>
</dbReference>
<dbReference type="OrthoDB" id="9795583at2"/>
<dbReference type="Pfam" id="PF03965">
    <property type="entry name" value="Penicillinase_R"/>
    <property type="match status" value="1"/>
</dbReference>
<name>A0A1W1ZEL6_9FIRM</name>
<keyword evidence="6" id="KW-1185">Reference proteome</keyword>
<dbReference type="InterPro" id="IPR036390">
    <property type="entry name" value="WH_DNA-bd_sf"/>
</dbReference>
<keyword evidence="4" id="KW-0804">Transcription</keyword>
<keyword evidence="2" id="KW-0805">Transcription regulation</keyword>
<evidence type="ECO:0000256" key="1">
    <source>
        <dbReference type="ARBA" id="ARBA00011046"/>
    </source>
</evidence>
<dbReference type="STRING" id="1122930.SAMN02745168_0980"/>
<dbReference type="SUPFAM" id="SSF46785">
    <property type="entry name" value="Winged helix' DNA-binding domain"/>
    <property type="match status" value="1"/>
</dbReference>
<evidence type="ECO:0000256" key="4">
    <source>
        <dbReference type="ARBA" id="ARBA00023163"/>
    </source>
</evidence>
<organism evidence="5 6">
    <name type="scientific">Papillibacter cinnamivorans DSM 12816</name>
    <dbReference type="NCBI Taxonomy" id="1122930"/>
    <lineage>
        <taxon>Bacteria</taxon>
        <taxon>Bacillati</taxon>
        <taxon>Bacillota</taxon>
        <taxon>Clostridia</taxon>
        <taxon>Eubacteriales</taxon>
        <taxon>Oscillospiraceae</taxon>
        <taxon>Papillibacter</taxon>
    </lineage>
</organism>
<evidence type="ECO:0000256" key="2">
    <source>
        <dbReference type="ARBA" id="ARBA00023015"/>
    </source>
</evidence>
<evidence type="ECO:0000256" key="3">
    <source>
        <dbReference type="ARBA" id="ARBA00023125"/>
    </source>
</evidence>
<accession>A0A1W1ZEL6</accession>
<dbReference type="Gene3D" id="1.10.4040.10">
    <property type="entry name" value="Penicillinase repressor domain"/>
    <property type="match status" value="1"/>
</dbReference>
<dbReference type="AlphaFoldDB" id="A0A1W1ZEL6"/>
<dbReference type="PIRSF" id="PIRSF019455">
    <property type="entry name" value="CopR_AtkY"/>
    <property type="match status" value="1"/>
</dbReference>
<dbReference type="InterPro" id="IPR005650">
    <property type="entry name" value="BlaI_family"/>
</dbReference>
<dbReference type="EMBL" id="FWXW01000002">
    <property type="protein sequence ID" value="SMC46468.1"/>
    <property type="molecule type" value="Genomic_DNA"/>
</dbReference>
<dbReference type="Proteomes" id="UP000192790">
    <property type="component" value="Unassembled WGS sequence"/>
</dbReference>
<dbReference type="RefSeq" id="WP_084233622.1">
    <property type="nucleotide sequence ID" value="NZ_FWXW01000002.1"/>
</dbReference>